<dbReference type="Pfam" id="PF13853">
    <property type="entry name" value="7tm_4"/>
    <property type="match status" value="1"/>
</dbReference>
<evidence type="ECO:0000256" key="3">
    <source>
        <dbReference type="ARBA" id="ARBA00022606"/>
    </source>
</evidence>
<feature type="transmembrane region" description="Helical" evidence="14">
    <location>
        <begin position="33"/>
        <end position="58"/>
    </location>
</feature>
<comment type="subcellular location">
    <subcellularLocation>
        <location evidence="1 14">Cell membrane</location>
        <topology evidence="1 14">Multi-pass membrane protein</topology>
    </subcellularLocation>
</comment>
<dbReference type="FunFam" id="1.20.1070.10:FF:000010">
    <property type="entry name" value="Olfactory receptor"/>
    <property type="match status" value="1"/>
</dbReference>
<keyword evidence="10 13" id="KW-0675">Receptor</keyword>
<evidence type="ECO:0000256" key="11">
    <source>
        <dbReference type="ARBA" id="ARBA00023180"/>
    </source>
</evidence>
<gene>
    <name evidence="16" type="ORF">GDO86_017720</name>
</gene>
<feature type="transmembrane region" description="Helical" evidence="14">
    <location>
        <begin position="282"/>
        <end position="301"/>
    </location>
</feature>
<dbReference type="AlphaFoldDB" id="A0A8T2ISW1"/>
<evidence type="ECO:0000256" key="1">
    <source>
        <dbReference type="ARBA" id="ARBA00004651"/>
    </source>
</evidence>
<evidence type="ECO:0000313" key="17">
    <source>
        <dbReference type="Proteomes" id="UP000812440"/>
    </source>
</evidence>
<dbReference type="InterPro" id="IPR000276">
    <property type="entry name" value="GPCR_Rhodpsn"/>
</dbReference>
<feature type="transmembrane region" description="Helical" evidence="14">
    <location>
        <begin position="148"/>
        <end position="171"/>
    </location>
</feature>
<dbReference type="PANTHER" id="PTHR24242">
    <property type="entry name" value="G-PROTEIN COUPLED RECEPTOR"/>
    <property type="match status" value="1"/>
</dbReference>
<dbReference type="GO" id="GO:0004930">
    <property type="term" value="F:G protein-coupled receptor activity"/>
    <property type="evidence" value="ECO:0007669"/>
    <property type="project" value="UniProtKB-KW"/>
</dbReference>
<organism evidence="16 17">
    <name type="scientific">Hymenochirus boettgeri</name>
    <name type="common">Congo dwarf clawed frog</name>
    <dbReference type="NCBI Taxonomy" id="247094"/>
    <lineage>
        <taxon>Eukaryota</taxon>
        <taxon>Metazoa</taxon>
        <taxon>Chordata</taxon>
        <taxon>Craniata</taxon>
        <taxon>Vertebrata</taxon>
        <taxon>Euteleostomi</taxon>
        <taxon>Amphibia</taxon>
        <taxon>Batrachia</taxon>
        <taxon>Anura</taxon>
        <taxon>Pipoidea</taxon>
        <taxon>Pipidae</taxon>
        <taxon>Pipinae</taxon>
        <taxon>Hymenochirus</taxon>
    </lineage>
</organism>
<dbReference type="Proteomes" id="UP000812440">
    <property type="component" value="Chromosome 9"/>
</dbReference>
<reference evidence="16" key="1">
    <citation type="thesis" date="2020" institute="ProQuest LLC" country="789 East Eisenhower Parkway, Ann Arbor, MI, USA">
        <title>Comparative Genomics and Chromosome Evolution.</title>
        <authorList>
            <person name="Mudd A.B."/>
        </authorList>
    </citation>
    <scope>NUCLEOTIDE SEQUENCE</scope>
    <source>
        <strain evidence="16">Female2</strain>
        <tissue evidence="16">Blood</tissue>
    </source>
</reference>
<evidence type="ECO:0000259" key="15">
    <source>
        <dbReference type="PROSITE" id="PS50262"/>
    </source>
</evidence>
<dbReference type="Gene3D" id="1.20.1070.10">
    <property type="entry name" value="Rhodopsin 7-helix transmembrane proteins"/>
    <property type="match status" value="1"/>
</dbReference>
<feature type="transmembrane region" description="Helical" evidence="14">
    <location>
        <begin position="70"/>
        <end position="94"/>
    </location>
</feature>
<keyword evidence="9" id="KW-1015">Disulfide bond</keyword>
<dbReference type="PRINTS" id="PR00237">
    <property type="entry name" value="GPCRRHODOPSN"/>
</dbReference>
<evidence type="ECO:0000256" key="10">
    <source>
        <dbReference type="ARBA" id="ARBA00023170"/>
    </source>
</evidence>
<dbReference type="GO" id="GO:0004984">
    <property type="term" value="F:olfactory receptor activity"/>
    <property type="evidence" value="ECO:0007669"/>
    <property type="project" value="InterPro"/>
</dbReference>
<dbReference type="PROSITE" id="PS00237">
    <property type="entry name" value="G_PROTEIN_RECEP_F1_1"/>
    <property type="match status" value="1"/>
</dbReference>
<dbReference type="PANTHER" id="PTHR24242:SF393">
    <property type="entry name" value="OLFACTORY RECEPTOR"/>
    <property type="match status" value="1"/>
</dbReference>
<dbReference type="EMBL" id="JAACNH010000009">
    <property type="protein sequence ID" value="KAG8433531.1"/>
    <property type="molecule type" value="Genomic_DNA"/>
</dbReference>
<sequence>MTGINFLHNNSQSQTFLSEVLLLGFQGLYSYRFLVFAIFIIVYTFILCGNILIILVIVSNGLLHSPMYFFVCNLSLLEIVCTTNIIPVMLQLLFRNRIRLSLFGCLVQLYLFGTFSATELFLLTVMSYDRYLAICRPLHYSSVMHFRFCCYLVLASWTTSFLIVSVVIGFLSQQDFCGNINTIDHFFCDLIPVLGLSCSDTSNVKMIIYLLCSLSVVSPFLFITMTYVFIIRCVLNIQSVTGKKKAFSTCSSHLTVVYTYHITLFMVYVVPTNGSSLEVNKVLSLLYTVITPILNPFIYSLNNREIKAAIHVNIIRRFKGK</sequence>
<feature type="transmembrane region" description="Helical" evidence="14">
    <location>
        <begin position="251"/>
        <end position="270"/>
    </location>
</feature>
<keyword evidence="12 13" id="KW-0807">Transducer</keyword>
<keyword evidence="4 13" id="KW-0812">Transmembrane</keyword>
<accession>A0A8T2ISW1</accession>
<feature type="domain" description="G-protein coupled receptors family 1 profile" evidence="15">
    <location>
        <begin position="49"/>
        <end position="299"/>
    </location>
</feature>
<dbReference type="GO" id="GO:0005886">
    <property type="term" value="C:plasma membrane"/>
    <property type="evidence" value="ECO:0007669"/>
    <property type="project" value="UniProtKB-SubCell"/>
</dbReference>
<evidence type="ECO:0000256" key="6">
    <source>
        <dbReference type="ARBA" id="ARBA00022989"/>
    </source>
</evidence>
<keyword evidence="5 14" id="KW-0552">Olfaction</keyword>
<keyword evidence="17" id="KW-1185">Reference proteome</keyword>
<keyword evidence="8 14" id="KW-0472">Membrane</keyword>
<dbReference type="PROSITE" id="PS50262">
    <property type="entry name" value="G_PROTEIN_RECEP_F1_2"/>
    <property type="match status" value="1"/>
</dbReference>
<evidence type="ECO:0000256" key="2">
    <source>
        <dbReference type="ARBA" id="ARBA00022475"/>
    </source>
</evidence>
<comment type="caution">
    <text evidence="16">The sequence shown here is derived from an EMBL/GenBank/DDBJ whole genome shotgun (WGS) entry which is preliminary data.</text>
</comment>
<feature type="transmembrane region" description="Helical" evidence="14">
    <location>
        <begin position="206"/>
        <end position="230"/>
    </location>
</feature>
<keyword evidence="11" id="KW-0325">Glycoprotein</keyword>
<evidence type="ECO:0000256" key="5">
    <source>
        <dbReference type="ARBA" id="ARBA00022725"/>
    </source>
</evidence>
<keyword evidence="2 14" id="KW-1003">Cell membrane</keyword>
<dbReference type="SUPFAM" id="SSF81321">
    <property type="entry name" value="Family A G protein-coupled receptor-like"/>
    <property type="match status" value="1"/>
</dbReference>
<evidence type="ECO:0000256" key="9">
    <source>
        <dbReference type="ARBA" id="ARBA00023157"/>
    </source>
</evidence>
<keyword evidence="6 14" id="KW-1133">Transmembrane helix</keyword>
<evidence type="ECO:0000313" key="16">
    <source>
        <dbReference type="EMBL" id="KAG8433531.1"/>
    </source>
</evidence>
<name>A0A8T2ISW1_9PIPI</name>
<proteinExistence type="inferred from homology"/>
<evidence type="ECO:0000256" key="8">
    <source>
        <dbReference type="ARBA" id="ARBA00023136"/>
    </source>
</evidence>
<keyword evidence="3 14" id="KW-0716">Sensory transduction</keyword>
<dbReference type="OrthoDB" id="6147321at2759"/>
<comment type="similarity">
    <text evidence="13">Belongs to the G-protein coupled receptor 1 family.</text>
</comment>
<evidence type="ECO:0000256" key="13">
    <source>
        <dbReference type="RuleBase" id="RU000688"/>
    </source>
</evidence>
<evidence type="ECO:0000256" key="7">
    <source>
        <dbReference type="ARBA" id="ARBA00023040"/>
    </source>
</evidence>
<evidence type="ECO:0000256" key="4">
    <source>
        <dbReference type="ARBA" id="ARBA00022692"/>
    </source>
</evidence>
<evidence type="ECO:0000256" key="14">
    <source>
        <dbReference type="RuleBase" id="RU363047"/>
    </source>
</evidence>
<dbReference type="InterPro" id="IPR050939">
    <property type="entry name" value="Olfactory_GPCR1"/>
</dbReference>
<dbReference type="InterPro" id="IPR000725">
    <property type="entry name" value="Olfact_rcpt"/>
</dbReference>
<feature type="transmembrane region" description="Helical" evidence="14">
    <location>
        <begin position="100"/>
        <end position="128"/>
    </location>
</feature>
<protein>
    <recommendedName>
        <fullName evidence="14">Olfactory receptor</fullName>
    </recommendedName>
</protein>
<dbReference type="PRINTS" id="PR00245">
    <property type="entry name" value="OLFACTORYR"/>
</dbReference>
<dbReference type="InterPro" id="IPR017452">
    <property type="entry name" value="GPCR_Rhodpsn_7TM"/>
</dbReference>
<keyword evidence="7 13" id="KW-0297">G-protein coupled receptor</keyword>
<evidence type="ECO:0000256" key="12">
    <source>
        <dbReference type="ARBA" id="ARBA00023224"/>
    </source>
</evidence>